<reference evidence="10 11" key="1">
    <citation type="submission" date="2018-05" db="EMBL/GenBank/DDBJ databases">
        <title>Genomic Encyclopedia of Type Strains, Phase IV (KMG-IV): sequencing the most valuable type-strain genomes for metagenomic binning, comparative biology and taxonomic classification.</title>
        <authorList>
            <person name="Goeker M."/>
        </authorList>
    </citation>
    <scope>NUCLEOTIDE SEQUENCE [LARGE SCALE GENOMIC DNA]</scope>
    <source>
        <strain evidence="10 11">DSM 28579</strain>
    </source>
</reference>
<accession>A0A7L4URB7</accession>
<evidence type="ECO:0000256" key="6">
    <source>
        <dbReference type="ARBA" id="ARBA00049183"/>
    </source>
</evidence>
<keyword evidence="8" id="KW-0448">Lipopolysaccharide biosynthesis</keyword>
<comment type="similarity">
    <text evidence="8">Belongs to the glycosyltransferase group 1 family.</text>
</comment>
<evidence type="ECO:0000256" key="3">
    <source>
        <dbReference type="ARBA" id="ARBA00019077"/>
    </source>
</evidence>
<dbReference type="UniPathway" id="UPA00958"/>
<comment type="function">
    <text evidence="8">Involved in lipopolysaccharide (LPS) biosynthesis. Catalyzes the transfer of 3-deoxy-D-manno-octulosonate (Kdo) residue(s) from CMP-Kdo to lipid IV(A), the tetraacyldisaccharide-1,4'-bisphosphate precursor of lipid A.</text>
</comment>
<evidence type="ECO:0000256" key="7">
    <source>
        <dbReference type="PIRSR" id="PIRSR639901-1"/>
    </source>
</evidence>
<evidence type="ECO:0000256" key="5">
    <source>
        <dbReference type="ARBA" id="ARBA00031445"/>
    </source>
</evidence>
<dbReference type="Pfam" id="PF04413">
    <property type="entry name" value="Glycos_transf_N"/>
    <property type="match status" value="1"/>
</dbReference>
<evidence type="ECO:0000313" key="10">
    <source>
        <dbReference type="EMBL" id="PVX52318.1"/>
    </source>
</evidence>
<dbReference type="EMBL" id="QENZ01000003">
    <property type="protein sequence ID" value="PVX52318.1"/>
    <property type="molecule type" value="Genomic_DNA"/>
</dbReference>
<dbReference type="GO" id="GO:0005886">
    <property type="term" value="C:plasma membrane"/>
    <property type="evidence" value="ECO:0007669"/>
    <property type="project" value="UniProtKB-SubCell"/>
</dbReference>
<dbReference type="GO" id="GO:0009245">
    <property type="term" value="P:lipid A biosynthetic process"/>
    <property type="evidence" value="ECO:0007669"/>
    <property type="project" value="TreeGrafter"/>
</dbReference>
<protein>
    <recommendedName>
        <fullName evidence="3 8">3-deoxy-D-manno-octulosonic acid transferase</fullName>
        <shortName evidence="8">Kdo transferase</shortName>
        <ecNumber evidence="2 8">2.4.99.12</ecNumber>
    </recommendedName>
    <alternativeName>
        <fullName evidence="5 8">Lipid IV(A) 3-deoxy-D-manno-octulosonic acid transferase</fullName>
    </alternativeName>
</protein>
<feature type="active site" description="Proton acceptor" evidence="7">
    <location>
        <position position="61"/>
    </location>
</feature>
<evidence type="ECO:0000256" key="1">
    <source>
        <dbReference type="ARBA" id="ARBA00004713"/>
    </source>
</evidence>
<dbReference type="Gene3D" id="3.40.50.11720">
    <property type="entry name" value="3-Deoxy-D-manno-octulosonic-acid transferase, N-terminal domain"/>
    <property type="match status" value="1"/>
</dbReference>
<evidence type="ECO:0000256" key="2">
    <source>
        <dbReference type="ARBA" id="ARBA00012621"/>
    </source>
</evidence>
<dbReference type="PANTHER" id="PTHR42755">
    <property type="entry name" value="3-DEOXY-MANNO-OCTULOSONATE CYTIDYLYLTRANSFERASE"/>
    <property type="match status" value="1"/>
</dbReference>
<comment type="pathway">
    <text evidence="1 8">Bacterial outer membrane biogenesis; LPS core biosynthesis.</text>
</comment>
<dbReference type="OrthoDB" id="9789797at2"/>
<dbReference type="InterPro" id="IPR038107">
    <property type="entry name" value="Glycos_transf_N_sf"/>
</dbReference>
<dbReference type="Gene3D" id="3.40.50.2000">
    <property type="entry name" value="Glycogen Phosphorylase B"/>
    <property type="match status" value="1"/>
</dbReference>
<sequence>MKILYTIGIYLYAFLLKLVSPVHPKAKLWVDGRKGVFQKLENSLKTNQNPVIWMHVSSLGEFEQGRPLIEQIKQKYPEYKIVLTFFSPSGYEIRKDYPLADVVVYLPIDTPRNAKRFLNLVKPKKIFFVKYDFWYHYLSEAHRRNIPTYLISALFRENQLFFKPYGRFYRKILHFFTTMFVQDKNSVELLNSVGYNKAIIAGDTRVDRVADLAEQVQPIPYIDDLKQDALLLIAGSTWQPDEELLLSFFKKYHTSLPVKLIVAPHEIDHAHVEQLSKMFKDASISHIRYSSLSENTKVEDYVALIIDSIGLLSSLYQYGDIAYIGGGFGAGIHNTLEPATFGLPIIFGEKYHKFNEAVSLVALKGAFSINQLSELEEIGKKLLTDSGFREKSGNVAKAFISSQKGAVDIVISYCFSEK</sequence>
<comment type="caution">
    <text evidence="10">The sequence shown here is derived from an EMBL/GenBank/DDBJ whole genome shotgun (WGS) entry which is preliminary data.</text>
</comment>
<gene>
    <name evidence="10" type="ORF">C7377_0632</name>
</gene>
<dbReference type="EC" id="2.4.99.12" evidence="2 8"/>
<dbReference type="Proteomes" id="UP000251835">
    <property type="component" value="Unassembled WGS sequence"/>
</dbReference>
<comment type="catalytic activity">
    <reaction evidence="6 8">
        <text>lipid IVA (E. coli) + CMP-3-deoxy-beta-D-manno-octulosonate = alpha-Kdo-(2-&gt;6)-lipid IVA (E. coli) + CMP + H(+)</text>
        <dbReference type="Rhea" id="RHEA:28066"/>
        <dbReference type="ChEBI" id="CHEBI:15378"/>
        <dbReference type="ChEBI" id="CHEBI:58603"/>
        <dbReference type="ChEBI" id="CHEBI:60364"/>
        <dbReference type="ChEBI" id="CHEBI:60377"/>
        <dbReference type="ChEBI" id="CHEBI:85987"/>
        <dbReference type="EC" id="2.4.99.12"/>
    </reaction>
</comment>
<evidence type="ECO:0000313" key="11">
    <source>
        <dbReference type="Proteomes" id="UP000251835"/>
    </source>
</evidence>
<dbReference type="SUPFAM" id="SSF53756">
    <property type="entry name" value="UDP-Glycosyltransferase/glycogen phosphorylase"/>
    <property type="match status" value="1"/>
</dbReference>
<comment type="subcellular location">
    <subcellularLocation>
        <location evidence="8">Cell membrane</location>
    </subcellularLocation>
</comment>
<organism evidence="10 11">
    <name type="scientific">Balneicella halophila</name>
    <dbReference type="NCBI Taxonomy" id="1537566"/>
    <lineage>
        <taxon>Bacteria</taxon>
        <taxon>Pseudomonadati</taxon>
        <taxon>Bacteroidota</taxon>
        <taxon>Bacteroidia</taxon>
        <taxon>Bacteroidales</taxon>
        <taxon>Balneicellaceae</taxon>
        <taxon>Balneicella</taxon>
    </lineage>
</organism>
<feature type="domain" description="3-deoxy-D-manno-octulosonic-acid transferase N-terminal" evidence="9">
    <location>
        <begin position="39"/>
        <end position="207"/>
    </location>
</feature>
<dbReference type="PANTHER" id="PTHR42755:SF1">
    <property type="entry name" value="3-DEOXY-D-MANNO-OCTULOSONIC ACID TRANSFERASE, MITOCHONDRIAL-RELATED"/>
    <property type="match status" value="1"/>
</dbReference>
<dbReference type="RefSeq" id="WP_116495859.1">
    <property type="nucleotide sequence ID" value="NZ_QENZ01000003.1"/>
</dbReference>
<evidence type="ECO:0000259" key="9">
    <source>
        <dbReference type="Pfam" id="PF04413"/>
    </source>
</evidence>
<dbReference type="AlphaFoldDB" id="A0A7L4URB7"/>
<evidence type="ECO:0000256" key="4">
    <source>
        <dbReference type="ARBA" id="ARBA00022679"/>
    </source>
</evidence>
<dbReference type="GO" id="GO:0043842">
    <property type="term" value="F:Kdo transferase activity"/>
    <property type="evidence" value="ECO:0007669"/>
    <property type="project" value="UniProtKB-EC"/>
</dbReference>
<dbReference type="InterPro" id="IPR039901">
    <property type="entry name" value="Kdotransferase"/>
</dbReference>
<keyword evidence="8" id="KW-1003">Cell membrane</keyword>
<evidence type="ECO:0000256" key="8">
    <source>
        <dbReference type="RuleBase" id="RU365103"/>
    </source>
</evidence>
<dbReference type="InterPro" id="IPR007507">
    <property type="entry name" value="Glycos_transf_N"/>
</dbReference>
<name>A0A7L4URB7_BALHA</name>
<proteinExistence type="inferred from homology"/>
<keyword evidence="4 8" id="KW-0808">Transferase</keyword>
<dbReference type="GO" id="GO:0009244">
    <property type="term" value="P:lipopolysaccharide core region biosynthetic process"/>
    <property type="evidence" value="ECO:0007669"/>
    <property type="project" value="UniProtKB-UniRule"/>
</dbReference>
<keyword evidence="8" id="KW-0472">Membrane</keyword>
<keyword evidence="11" id="KW-1185">Reference proteome</keyword>